<organism evidence="2 3">
    <name type="scientific">Halorubrum lacusprofundi (strain ATCC 49239 / DSM 5036 / JCM 8891 / ACAM 34)</name>
    <dbReference type="NCBI Taxonomy" id="416348"/>
    <lineage>
        <taxon>Archaea</taxon>
        <taxon>Methanobacteriati</taxon>
        <taxon>Methanobacteriota</taxon>
        <taxon>Stenosarchaea group</taxon>
        <taxon>Halobacteria</taxon>
        <taxon>Halobacteriales</taxon>
        <taxon>Haloferacaceae</taxon>
        <taxon>Halorubrum</taxon>
    </lineage>
</organism>
<dbReference type="HOGENOM" id="CLU_2748027_0_0_2"/>
<keyword evidence="3" id="KW-1185">Reference proteome</keyword>
<gene>
    <name evidence="2" type="ordered locus">Hlac_3280</name>
</gene>
<protein>
    <recommendedName>
        <fullName evidence="1">DUF7999 domain-containing protein</fullName>
    </recommendedName>
</protein>
<dbReference type="AlphaFoldDB" id="B9LWG5"/>
<evidence type="ECO:0000259" key="1">
    <source>
        <dbReference type="Pfam" id="PF26006"/>
    </source>
</evidence>
<sequence length="70" mass="7636">MTVDQPMNSHGGMRLAAPTGNEVYQVVDYATEEIRESLAHIAEGALIKLRLVRLGSRGDAWRVVASVSLK</sequence>
<evidence type="ECO:0000313" key="3">
    <source>
        <dbReference type="Proteomes" id="UP000000740"/>
    </source>
</evidence>
<feature type="domain" description="DUF7999" evidence="1">
    <location>
        <begin position="2"/>
        <end position="65"/>
    </location>
</feature>
<keyword evidence="2" id="KW-0614">Plasmid</keyword>
<evidence type="ECO:0000313" key="2">
    <source>
        <dbReference type="EMBL" id="ACM58806.1"/>
    </source>
</evidence>
<dbReference type="eggNOG" id="arCOG08122">
    <property type="taxonomic scope" value="Archaea"/>
</dbReference>
<accession>B9LWG5</accession>
<dbReference type="InterPro" id="IPR058312">
    <property type="entry name" value="DUF7999"/>
</dbReference>
<geneLocation type="plasmid" evidence="2 3">
    <name>pHLAC01</name>
</geneLocation>
<proteinExistence type="predicted"/>
<dbReference type="Pfam" id="PF26006">
    <property type="entry name" value="DUF7999"/>
    <property type="match status" value="1"/>
</dbReference>
<name>B9LWG5_HALLT</name>
<dbReference type="EMBL" id="CP001367">
    <property type="protein sequence ID" value="ACM58806.1"/>
    <property type="molecule type" value="Genomic_DNA"/>
</dbReference>
<dbReference type="Proteomes" id="UP000000740">
    <property type="component" value="Plasmid pHLAC01"/>
</dbReference>
<reference evidence="2 3" key="1">
    <citation type="journal article" date="2016" name="Stand. Genomic Sci.">
        <title>Complete genome sequence of the Antarctic Halorubrum lacusprofundi type strain ACAM 34.</title>
        <authorList>
            <person name="Anderson I.J."/>
            <person name="DasSarma P."/>
            <person name="Lucas S."/>
            <person name="Copeland A."/>
            <person name="Lapidus A."/>
            <person name="Del Rio T.G."/>
            <person name="Tice H."/>
            <person name="Dalin E."/>
            <person name="Bruce D.C."/>
            <person name="Goodwin L."/>
            <person name="Pitluck S."/>
            <person name="Sims D."/>
            <person name="Brettin T.S."/>
            <person name="Detter J.C."/>
            <person name="Han C.S."/>
            <person name="Larimer F."/>
            <person name="Hauser L."/>
            <person name="Land M."/>
            <person name="Ivanova N."/>
            <person name="Richardson P."/>
            <person name="Cavicchioli R."/>
            <person name="DasSarma S."/>
            <person name="Woese C.R."/>
            <person name="Kyrpides N.C."/>
        </authorList>
    </citation>
    <scope>NUCLEOTIDE SEQUENCE [LARGE SCALE GENOMIC DNA]</scope>
    <source>
        <strain evidence="3">ATCC 49239 / DSM 5036 / JCM 8891 / ACAM 34</strain>
    </source>
</reference>
<dbReference type="KEGG" id="hla:Hlac_3280"/>